<evidence type="ECO:0000256" key="12">
    <source>
        <dbReference type="RuleBase" id="RU367033"/>
    </source>
</evidence>
<keyword evidence="8" id="KW-1015">Disulfide bond</keyword>
<sequence length="1004" mass="111313">MGPTKRSMAGHSNLTLCLLLTLLSVVILECHALVDGEAVVTTGSSDVRHPIFLQEPEPHNYIVKSKPVTITCQAINAVDITFRCAEEWVPLKRHVRADFTHPETGEAVLQASVEVTRQAVEEYFGIDGYWCECNAWTEIPSPDRPWTGDNPPPAHVSSRRGLVQVAFIRKRFEREPISTSVELEKPVQLHCLPPTGVPPPEVFWLKDGQVINDKEETNFIISNEGNLIISQARLSDQGNFTCGAINVAATRKSESAELIVYVKGAWSTWSQWSDCDSKCGKGFQSRSRTCSNPAPLNNGSPCPGDWEQKVPCTTVCPVDYYHSSTVSSTLGWPVDGGWSTWASWSTCNEDCKHFRRRRCDNPPPQNNGKHCESTDLNITNCTGGLCREFPGSDVYAERTEKPGQDVKDIALYVGVSLAVLVLATIIVIIIFMIRRKDQRQFDMDLGERSLPQYDDEDKKPAKNGAMVQPDLTQTIAPVRTHSLYDQPPPNNNHIDAMEKIPMLNGHTHPVEDSPIIDKKSKHLYIQLPGEEKTDSTEKLTLQKSKASLKSSTSGSRPQSEYDTDNSNRQSVTSNLLPSNIDVEALAWGNITHAGGMLTIPETGVSVSIPEGAISKGNTEEIFIAVCRDDKDRPKLSDKQTILSPILLLGPQGLALHKPVIVSFQHCASQKHGLWVMRVYGSGTAYDEPPAWKHLVTFGEETLNTPIYCQVDTNCCHMMTDQLCRYALIGESMQGTAAMKRLRLAAFAPAVASSIDYSIRVYVVEDTQDAVEGVIQLEKKLGAALLDRPKQILFQDGGNNLCLTIEELAPGWRSKLTANYQEIPFRHIWSGNQNNLHCSFSLEHTDGLQQTVSCKIGVYQKSILGNRAVLQIVSNLTEKVIPSPTVPGKPRASTTVSSSGCSSMVTLDQAQKAFRLPSQIKTKLCAYLDPPNSRGNDWRMLAQALCVDRYINFFASKPSPTEHILDLWEARHREETALTDLMNTLRVMDRFDAAAVLEKELGPWL</sequence>
<organism evidence="17 19">
    <name type="scientific">Lingula anatina</name>
    <name type="common">Brachiopod</name>
    <name type="synonym">Lingula unguis</name>
    <dbReference type="NCBI Taxonomy" id="7574"/>
    <lineage>
        <taxon>Eukaryota</taxon>
        <taxon>Metazoa</taxon>
        <taxon>Spiralia</taxon>
        <taxon>Lophotrochozoa</taxon>
        <taxon>Brachiopoda</taxon>
        <taxon>Linguliformea</taxon>
        <taxon>Lingulata</taxon>
        <taxon>Lingulida</taxon>
        <taxon>Linguloidea</taxon>
        <taxon>Lingulidae</taxon>
        <taxon>Lingula</taxon>
    </lineage>
</organism>
<dbReference type="InterPro" id="IPR033772">
    <property type="entry name" value="UPA"/>
</dbReference>
<evidence type="ECO:0000256" key="6">
    <source>
        <dbReference type="ARBA" id="ARBA00022989"/>
    </source>
</evidence>
<feature type="domain" description="ZU5" evidence="16">
    <location>
        <begin position="584"/>
        <end position="731"/>
    </location>
</feature>
<dbReference type="InterPro" id="IPR003599">
    <property type="entry name" value="Ig_sub"/>
</dbReference>
<dbReference type="InterPro" id="IPR000906">
    <property type="entry name" value="ZU5_dom"/>
</dbReference>
<dbReference type="AlphaFoldDB" id="A0A1S3JQG5"/>
<evidence type="ECO:0000313" key="18">
    <source>
        <dbReference type="RefSeq" id="XP_013412208.1"/>
    </source>
</evidence>
<dbReference type="Pfam" id="PF00791">
    <property type="entry name" value="ZU5"/>
    <property type="match status" value="1"/>
</dbReference>
<evidence type="ECO:0000256" key="10">
    <source>
        <dbReference type="ARBA" id="ARBA00023180"/>
    </source>
</evidence>
<dbReference type="STRING" id="7574.A0A1S3JQG5"/>
<evidence type="ECO:0000256" key="1">
    <source>
        <dbReference type="ARBA" id="ARBA00004479"/>
    </source>
</evidence>
<feature type="compositionally biased region" description="Low complexity" evidence="13">
    <location>
        <begin position="538"/>
        <end position="555"/>
    </location>
</feature>
<feature type="region of interest" description="Disordered" evidence="13">
    <location>
        <begin position="528"/>
        <end position="574"/>
    </location>
</feature>
<keyword evidence="17" id="KW-1185">Reference proteome</keyword>
<dbReference type="KEGG" id="lak:106174972"/>
<dbReference type="PROSITE" id="PS50017">
    <property type="entry name" value="DEATH_DOMAIN"/>
    <property type="match status" value="1"/>
</dbReference>
<dbReference type="PANTHER" id="PTHR12582">
    <property type="entry name" value="NETRIN RECEPTOR UNC5"/>
    <property type="match status" value="1"/>
</dbReference>
<dbReference type="Gene3D" id="2.60.220.30">
    <property type="match status" value="1"/>
</dbReference>
<dbReference type="InterPro" id="IPR000884">
    <property type="entry name" value="TSP1_rpt"/>
</dbReference>
<dbReference type="SMART" id="SM00409">
    <property type="entry name" value="IG"/>
    <property type="match status" value="1"/>
</dbReference>
<dbReference type="Gene3D" id="2.60.40.10">
    <property type="entry name" value="Immunoglobulins"/>
    <property type="match status" value="2"/>
</dbReference>
<evidence type="ECO:0000256" key="5">
    <source>
        <dbReference type="ARBA" id="ARBA00022729"/>
    </source>
</evidence>
<dbReference type="SUPFAM" id="SSF47986">
    <property type="entry name" value="DEATH domain"/>
    <property type="match status" value="1"/>
</dbReference>
<evidence type="ECO:0000256" key="7">
    <source>
        <dbReference type="ARBA" id="ARBA00023136"/>
    </source>
</evidence>
<dbReference type="InterPro" id="IPR037936">
    <property type="entry name" value="UNC5A-D"/>
</dbReference>
<dbReference type="Gene3D" id="1.10.533.10">
    <property type="entry name" value="Death Domain, Fas"/>
    <property type="match status" value="1"/>
</dbReference>
<keyword evidence="3 12" id="KW-0217">Developmental protein</keyword>
<evidence type="ECO:0000256" key="3">
    <source>
        <dbReference type="ARBA" id="ARBA00022473"/>
    </source>
</evidence>
<name>A0A1S3JQG5_LINAN</name>
<keyword evidence="10" id="KW-0325">Glycoprotein</keyword>
<dbReference type="PROSITE" id="PS50092">
    <property type="entry name" value="TSP1"/>
    <property type="match status" value="2"/>
</dbReference>
<feature type="chain" id="PRO_5014545950" description="Netrin receptor UNC5" evidence="12">
    <location>
        <begin position="33"/>
        <end position="1004"/>
    </location>
</feature>
<dbReference type="SMART" id="SM00005">
    <property type="entry name" value="DEATH"/>
    <property type="match status" value="1"/>
</dbReference>
<evidence type="ECO:0000256" key="2">
    <source>
        <dbReference type="ARBA" id="ARBA00009844"/>
    </source>
</evidence>
<dbReference type="CDD" id="cd08781">
    <property type="entry name" value="Death_UNC5-like"/>
    <property type="match status" value="1"/>
</dbReference>
<dbReference type="InterPro" id="IPR036179">
    <property type="entry name" value="Ig-like_dom_sf"/>
</dbReference>
<dbReference type="Pfam" id="PF00531">
    <property type="entry name" value="Death"/>
    <property type="match status" value="1"/>
</dbReference>
<evidence type="ECO:0000256" key="9">
    <source>
        <dbReference type="ARBA" id="ARBA00023170"/>
    </source>
</evidence>
<dbReference type="FunFam" id="1.10.533.10:FF:000092">
    <property type="entry name" value="Netrin receptor unc-5"/>
    <property type="match status" value="1"/>
</dbReference>
<dbReference type="RefSeq" id="XP_013412208.1">
    <property type="nucleotide sequence ID" value="XM_013556754.2"/>
</dbReference>
<evidence type="ECO:0000256" key="13">
    <source>
        <dbReference type="SAM" id="MobiDB-lite"/>
    </source>
</evidence>
<dbReference type="GO" id="GO:0005042">
    <property type="term" value="F:netrin receptor activity"/>
    <property type="evidence" value="ECO:0007669"/>
    <property type="project" value="UniProtKB-UniRule"/>
</dbReference>
<dbReference type="InterPro" id="IPR003598">
    <property type="entry name" value="Ig_sub2"/>
</dbReference>
<dbReference type="SUPFAM" id="SSF48726">
    <property type="entry name" value="Immunoglobulin"/>
    <property type="match status" value="1"/>
</dbReference>
<dbReference type="Pfam" id="PF17217">
    <property type="entry name" value="UPA"/>
    <property type="match status" value="1"/>
</dbReference>
<keyword evidence="11 12" id="KW-0393">Immunoglobulin domain</keyword>
<evidence type="ECO:0000259" key="15">
    <source>
        <dbReference type="PROSITE" id="PS50835"/>
    </source>
</evidence>
<dbReference type="SMART" id="SM00218">
    <property type="entry name" value="ZU5"/>
    <property type="match status" value="1"/>
</dbReference>
<feature type="domain" description="Ig-like" evidence="15">
    <location>
        <begin position="152"/>
        <end position="259"/>
    </location>
</feature>
<proteinExistence type="inferred from homology"/>
<evidence type="ECO:0000259" key="14">
    <source>
        <dbReference type="PROSITE" id="PS50017"/>
    </source>
</evidence>
<dbReference type="PROSITE" id="PS51145">
    <property type="entry name" value="ZU5"/>
    <property type="match status" value="1"/>
</dbReference>
<dbReference type="SUPFAM" id="SSF82895">
    <property type="entry name" value="TSP-1 type 1 repeat"/>
    <property type="match status" value="2"/>
</dbReference>
<keyword evidence="4 12" id="KW-0812">Transmembrane</keyword>
<dbReference type="GeneID" id="106174972"/>
<dbReference type="RefSeq" id="XP_013412209.1">
    <property type="nucleotide sequence ID" value="XM_013556755.2"/>
</dbReference>
<evidence type="ECO:0000313" key="17">
    <source>
        <dbReference type="Proteomes" id="UP000085678"/>
    </source>
</evidence>
<feature type="transmembrane region" description="Helical" evidence="12">
    <location>
        <begin position="409"/>
        <end position="433"/>
    </location>
</feature>
<dbReference type="InterPro" id="IPR013783">
    <property type="entry name" value="Ig-like_fold"/>
</dbReference>
<dbReference type="FunFam" id="2.20.100.10:FF:000001">
    <property type="entry name" value="semaphorin-5A isoform X1"/>
    <property type="match status" value="1"/>
</dbReference>
<keyword evidence="9 12" id="KW-0675">Receptor</keyword>
<evidence type="ECO:0000256" key="11">
    <source>
        <dbReference type="ARBA" id="ARBA00023319"/>
    </source>
</evidence>
<dbReference type="PROSITE" id="PS50835">
    <property type="entry name" value="IG_LIKE"/>
    <property type="match status" value="1"/>
</dbReference>
<dbReference type="PANTHER" id="PTHR12582:SF47">
    <property type="entry name" value="NETRIN RECEPTOR UNC-5"/>
    <property type="match status" value="1"/>
</dbReference>
<dbReference type="InterPro" id="IPR036383">
    <property type="entry name" value="TSP1_rpt_sf"/>
</dbReference>
<keyword evidence="5 12" id="KW-0732">Signal</keyword>
<dbReference type="GO" id="GO:0005886">
    <property type="term" value="C:plasma membrane"/>
    <property type="evidence" value="ECO:0007669"/>
    <property type="project" value="UniProtKB-SubCell"/>
</dbReference>
<evidence type="ECO:0000256" key="8">
    <source>
        <dbReference type="ARBA" id="ARBA00023157"/>
    </source>
</evidence>
<dbReference type="InterPro" id="IPR011029">
    <property type="entry name" value="DEATH-like_dom_sf"/>
</dbReference>
<protein>
    <recommendedName>
        <fullName evidence="12">Netrin receptor UNC5</fullName>
    </recommendedName>
</protein>
<dbReference type="InterPro" id="IPR007110">
    <property type="entry name" value="Ig-like_dom"/>
</dbReference>
<feature type="signal peptide" evidence="12">
    <location>
        <begin position="1"/>
        <end position="32"/>
    </location>
</feature>
<dbReference type="Pfam" id="PF13927">
    <property type="entry name" value="Ig_3"/>
    <property type="match status" value="1"/>
</dbReference>
<comment type="subcellular location">
    <subcellularLocation>
        <location evidence="12">Cell membrane</location>
        <topology evidence="12">Single-pass type I membrane protein</topology>
    </subcellularLocation>
    <subcellularLocation>
        <location evidence="1">Membrane</location>
        <topology evidence="1">Single-pass type I membrane protein</topology>
    </subcellularLocation>
</comment>
<comment type="similarity">
    <text evidence="2 12">Belongs to the unc-5 family.</text>
</comment>
<evidence type="ECO:0000256" key="4">
    <source>
        <dbReference type="ARBA" id="ARBA00022692"/>
    </source>
</evidence>
<dbReference type="Pfam" id="PF00090">
    <property type="entry name" value="TSP_1"/>
    <property type="match status" value="2"/>
</dbReference>
<dbReference type="Pfam" id="PF25609">
    <property type="entry name" value="Unc5_NetrinR_N"/>
    <property type="match status" value="1"/>
</dbReference>
<dbReference type="InterPro" id="IPR057755">
    <property type="entry name" value="UNC5A-D-like_N"/>
</dbReference>
<keyword evidence="7 12" id="KW-0472">Membrane</keyword>
<accession>A0A1S3JQG5</accession>
<comment type="function">
    <text evidence="12">Receptor for netrin required for axon guidance. Mediates axon repulsion of neuronal growth cones in the developing nervous system upon ligand binding.</text>
</comment>
<dbReference type="Gene3D" id="2.20.100.10">
    <property type="entry name" value="Thrombospondin type-1 (TSP1) repeat"/>
    <property type="match status" value="2"/>
</dbReference>
<gene>
    <name evidence="18 19" type="primary">LOC106174972</name>
</gene>
<dbReference type="SMART" id="SM00209">
    <property type="entry name" value="TSP1"/>
    <property type="match status" value="2"/>
</dbReference>
<evidence type="ECO:0000313" key="19">
    <source>
        <dbReference type="RefSeq" id="XP_013412209.1"/>
    </source>
</evidence>
<dbReference type="SMART" id="SM00408">
    <property type="entry name" value="IGc2"/>
    <property type="match status" value="1"/>
</dbReference>
<keyword evidence="6 12" id="KW-1133">Transmembrane helix</keyword>
<reference evidence="18 19" key="1">
    <citation type="submission" date="2025-04" db="UniProtKB">
        <authorList>
            <consortium name="RefSeq"/>
        </authorList>
    </citation>
    <scope>IDENTIFICATION</scope>
    <source>
        <tissue evidence="18 19">Gonads</tissue>
    </source>
</reference>
<feature type="domain" description="Death" evidence="14">
    <location>
        <begin position="934"/>
        <end position="1000"/>
    </location>
</feature>
<dbReference type="GO" id="GO:0008045">
    <property type="term" value="P:motor neuron axon guidance"/>
    <property type="evidence" value="ECO:0007669"/>
    <property type="project" value="TreeGrafter"/>
</dbReference>
<dbReference type="OrthoDB" id="5973910at2759"/>
<evidence type="ECO:0000259" key="16">
    <source>
        <dbReference type="PROSITE" id="PS51145"/>
    </source>
</evidence>
<feature type="compositionally biased region" description="Polar residues" evidence="13">
    <location>
        <begin position="556"/>
        <end position="574"/>
    </location>
</feature>
<dbReference type="FunFam" id="2.20.100.10:FF:000002">
    <property type="entry name" value="Unc-5 netrin receptor C"/>
    <property type="match status" value="1"/>
</dbReference>
<dbReference type="InterPro" id="IPR000488">
    <property type="entry name" value="Death_dom"/>
</dbReference>
<dbReference type="Proteomes" id="UP000085678">
    <property type="component" value="Unplaced"/>
</dbReference>